<evidence type="ECO:0000256" key="5">
    <source>
        <dbReference type="ARBA" id="ARBA00022984"/>
    </source>
</evidence>
<evidence type="ECO:0000256" key="4">
    <source>
        <dbReference type="ARBA" id="ARBA00022960"/>
    </source>
</evidence>
<evidence type="ECO:0000313" key="9">
    <source>
        <dbReference type="EMBL" id="PIR26472.1"/>
    </source>
</evidence>
<feature type="transmembrane region" description="Helical" evidence="8">
    <location>
        <begin position="397"/>
        <end position="415"/>
    </location>
</feature>
<dbReference type="InterPro" id="IPR004268">
    <property type="entry name" value="MurJ"/>
</dbReference>
<evidence type="ECO:0000256" key="2">
    <source>
        <dbReference type="ARBA" id="ARBA00022475"/>
    </source>
</evidence>
<accession>A0A2H0PWN4</accession>
<evidence type="ECO:0000256" key="8">
    <source>
        <dbReference type="SAM" id="Phobius"/>
    </source>
</evidence>
<dbReference type="EMBL" id="PCXE01000023">
    <property type="protein sequence ID" value="PIR26472.1"/>
    <property type="molecule type" value="Genomic_DNA"/>
</dbReference>
<dbReference type="Proteomes" id="UP000236846">
    <property type="component" value="Unassembled WGS sequence"/>
</dbReference>
<sequence>MTFFERFARFERKSLETGAFIVGGATIVGSFLGILKNSLLASRFGASASLDVYFAAFRVPDLLYNIFIFSTLSGAFFPIFSRVLLRGKDEAWKLLSSLMWLFSLVLGLGAIAVFITSHAFASFLAPGFSTSQLDQLSVLLRILMLQPIGMALANLFANVLQIFKRFFISTLAPVFYNGGIIIGTVWFSQWWGIAGVAWGVVLGSLAYALVQIPTLRNLEFRFSFRFREVYGDIKDMMLLMIPRSMTLVMNQFVLFWITILASLLPVGSLAIYSFADSIQALPQTVIALSFVTVAFPRLADLWVRSERGSRDKEKQAFIRVFDRSAAETCLWLIPLAMLLVVFSEPVVRFLLGYGNFVAQDQNITTLTLIVFAIGIPFQGLLMLLIRTFFAMEDTKHPLFAVLASLGFIIPGTWFLSSRIGAPGLAAGMVIGVVLTTVYLLFLLSKRLGAVSFPKLRYAIQRGLAIGAIGALPGGAAYMLLDFFMQGNGFGVTFVRTSISGAISLAAMGIAVLIYKLIDVSVFADEQNHREEENTAQIN</sequence>
<dbReference type="GO" id="GO:0034204">
    <property type="term" value="P:lipid translocation"/>
    <property type="evidence" value="ECO:0007669"/>
    <property type="project" value="TreeGrafter"/>
</dbReference>
<feature type="transmembrane region" description="Helical" evidence="8">
    <location>
        <begin position="97"/>
        <end position="118"/>
    </location>
</feature>
<dbReference type="GO" id="GO:0008360">
    <property type="term" value="P:regulation of cell shape"/>
    <property type="evidence" value="ECO:0007669"/>
    <property type="project" value="UniProtKB-KW"/>
</dbReference>
<keyword evidence="3 8" id="KW-0812">Transmembrane</keyword>
<comment type="caution">
    <text evidence="9">The sequence shown here is derived from an EMBL/GenBank/DDBJ whole genome shotgun (WGS) entry which is preliminary data.</text>
</comment>
<organism evidence="9 10">
    <name type="scientific">Candidatus Brennerbacteria bacterium CG11_big_fil_rev_8_21_14_0_20_43_10</name>
    <dbReference type="NCBI Taxonomy" id="1974523"/>
    <lineage>
        <taxon>Bacteria</taxon>
        <taxon>Candidatus Brenneribacteriota</taxon>
    </lineage>
</organism>
<evidence type="ECO:0000256" key="1">
    <source>
        <dbReference type="ARBA" id="ARBA00004651"/>
    </source>
</evidence>
<keyword evidence="6 8" id="KW-1133">Transmembrane helix</keyword>
<feature type="transmembrane region" description="Helical" evidence="8">
    <location>
        <begin position="363"/>
        <end position="385"/>
    </location>
</feature>
<dbReference type="GO" id="GO:0005886">
    <property type="term" value="C:plasma membrane"/>
    <property type="evidence" value="ECO:0007669"/>
    <property type="project" value="UniProtKB-SubCell"/>
</dbReference>
<feature type="transmembrane region" description="Helical" evidence="8">
    <location>
        <begin position="281"/>
        <end position="303"/>
    </location>
</feature>
<evidence type="ECO:0000256" key="3">
    <source>
        <dbReference type="ARBA" id="ARBA00022692"/>
    </source>
</evidence>
<feature type="transmembrane region" description="Helical" evidence="8">
    <location>
        <begin position="462"/>
        <end position="480"/>
    </location>
</feature>
<dbReference type="PANTHER" id="PTHR47019">
    <property type="entry name" value="LIPID II FLIPPASE MURJ"/>
    <property type="match status" value="1"/>
</dbReference>
<gene>
    <name evidence="9" type="primary">mviN</name>
    <name evidence="9" type="ORF">COV41_01415</name>
</gene>
<proteinExistence type="predicted"/>
<keyword evidence="4" id="KW-0133">Cell shape</keyword>
<dbReference type="Pfam" id="PF03023">
    <property type="entry name" value="MurJ"/>
    <property type="match status" value="1"/>
</dbReference>
<evidence type="ECO:0000313" key="10">
    <source>
        <dbReference type="Proteomes" id="UP000236846"/>
    </source>
</evidence>
<name>A0A2H0PWN4_9BACT</name>
<feature type="transmembrane region" description="Helical" evidence="8">
    <location>
        <begin position="324"/>
        <end position="343"/>
    </location>
</feature>
<feature type="transmembrane region" description="Helical" evidence="8">
    <location>
        <begin position="492"/>
        <end position="514"/>
    </location>
</feature>
<dbReference type="AlphaFoldDB" id="A0A2H0PWN4"/>
<dbReference type="PANTHER" id="PTHR47019:SF1">
    <property type="entry name" value="LIPID II FLIPPASE MURJ"/>
    <property type="match status" value="1"/>
</dbReference>
<feature type="transmembrane region" description="Helical" evidence="8">
    <location>
        <begin position="62"/>
        <end position="85"/>
    </location>
</feature>
<keyword evidence="2" id="KW-1003">Cell membrane</keyword>
<feature type="transmembrane region" description="Helical" evidence="8">
    <location>
        <begin position="138"/>
        <end position="159"/>
    </location>
</feature>
<reference evidence="9 10" key="1">
    <citation type="submission" date="2017-09" db="EMBL/GenBank/DDBJ databases">
        <title>Depth-based differentiation of microbial function through sediment-hosted aquifers and enrichment of novel symbionts in the deep terrestrial subsurface.</title>
        <authorList>
            <person name="Probst A.J."/>
            <person name="Ladd B."/>
            <person name="Jarett J.K."/>
            <person name="Geller-Mcgrath D.E."/>
            <person name="Sieber C.M."/>
            <person name="Emerson J.B."/>
            <person name="Anantharaman K."/>
            <person name="Thomas B.C."/>
            <person name="Malmstrom R."/>
            <person name="Stieglmeier M."/>
            <person name="Klingl A."/>
            <person name="Woyke T."/>
            <person name="Ryan C.M."/>
            <person name="Banfield J.F."/>
        </authorList>
    </citation>
    <scope>NUCLEOTIDE SEQUENCE [LARGE SCALE GENOMIC DNA]</scope>
    <source>
        <strain evidence="9">CG11_big_fil_rev_8_21_14_0_20_43_10</strain>
    </source>
</reference>
<dbReference type="InterPro" id="IPR051050">
    <property type="entry name" value="Lipid_II_flippase_MurJ/MviN"/>
</dbReference>
<dbReference type="CDD" id="cd13123">
    <property type="entry name" value="MATE_MurJ_like"/>
    <property type="match status" value="1"/>
</dbReference>
<dbReference type="GO" id="GO:0009252">
    <property type="term" value="P:peptidoglycan biosynthetic process"/>
    <property type="evidence" value="ECO:0007669"/>
    <property type="project" value="UniProtKB-KW"/>
</dbReference>
<feature type="transmembrane region" description="Helical" evidence="8">
    <location>
        <begin position="421"/>
        <end position="441"/>
    </location>
</feature>
<dbReference type="PRINTS" id="PR01806">
    <property type="entry name" value="VIRFACTRMVIN"/>
</dbReference>
<protein>
    <submittedName>
        <fullName evidence="9">Murein biosynthesis integral membrane protein MurJ</fullName>
    </submittedName>
</protein>
<keyword evidence="5" id="KW-0573">Peptidoglycan synthesis</keyword>
<feature type="transmembrane region" description="Helical" evidence="8">
    <location>
        <begin position="20"/>
        <end position="42"/>
    </location>
</feature>
<feature type="transmembrane region" description="Helical" evidence="8">
    <location>
        <begin position="193"/>
        <end position="215"/>
    </location>
</feature>
<feature type="transmembrane region" description="Helical" evidence="8">
    <location>
        <begin position="253"/>
        <end position="275"/>
    </location>
</feature>
<feature type="transmembrane region" description="Helical" evidence="8">
    <location>
        <begin position="166"/>
        <end position="187"/>
    </location>
</feature>
<evidence type="ECO:0000256" key="6">
    <source>
        <dbReference type="ARBA" id="ARBA00022989"/>
    </source>
</evidence>
<evidence type="ECO:0000256" key="7">
    <source>
        <dbReference type="ARBA" id="ARBA00023136"/>
    </source>
</evidence>
<keyword evidence="7 8" id="KW-0472">Membrane</keyword>
<dbReference type="NCBIfam" id="TIGR01695">
    <property type="entry name" value="murJ_mviN"/>
    <property type="match status" value="1"/>
</dbReference>
<comment type="subcellular location">
    <subcellularLocation>
        <location evidence="1">Cell membrane</location>
        <topology evidence="1">Multi-pass membrane protein</topology>
    </subcellularLocation>
</comment>
<dbReference type="GO" id="GO:0015648">
    <property type="term" value="F:lipid-linked peptidoglycan transporter activity"/>
    <property type="evidence" value="ECO:0007669"/>
    <property type="project" value="TreeGrafter"/>
</dbReference>